<dbReference type="InterPro" id="IPR000873">
    <property type="entry name" value="AMP-dep_synth/lig_dom"/>
</dbReference>
<dbReference type="PANTHER" id="PTHR43201">
    <property type="entry name" value="ACYL-COA SYNTHETASE"/>
    <property type="match status" value="1"/>
</dbReference>
<feature type="domain" description="AMP-dependent synthetase/ligase" evidence="4">
    <location>
        <begin position="19"/>
        <end position="258"/>
    </location>
</feature>
<dbReference type="Pfam" id="PF00501">
    <property type="entry name" value="AMP-binding"/>
    <property type="match status" value="1"/>
</dbReference>
<dbReference type="RefSeq" id="WP_265266771.1">
    <property type="nucleotide sequence ID" value="NZ_JAIHOM010000189.1"/>
</dbReference>
<comment type="similarity">
    <text evidence="1">Belongs to the ATP-dependent AMP-binding enzyme family.</text>
</comment>
<reference evidence="5 6" key="1">
    <citation type="submission" date="2021-08" db="EMBL/GenBank/DDBJ databases">
        <title>Draft genome sequence of Spirulina subsalsa with high tolerance to salinity and hype-accumulation of phycocyanin.</title>
        <authorList>
            <person name="Pei H."/>
            <person name="Jiang L."/>
        </authorList>
    </citation>
    <scope>NUCLEOTIDE SEQUENCE [LARGE SCALE GENOMIC DNA]</scope>
    <source>
        <strain evidence="5 6">FACHB-351</strain>
    </source>
</reference>
<evidence type="ECO:0000256" key="2">
    <source>
        <dbReference type="ARBA" id="ARBA00022598"/>
    </source>
</evidence>
<dbReference type="InterPro" id="IPR020845">
    <property type="entry name" value="AMP-binding_CS"/>
</dbReference>
<protein>
    <submittedName>
        <fullName evidence="5">AMP-binding protein</fullName>
    </submittedName>
</protein>
<evidence type="ECO:0000313" key="5">
    <source>
        <dbReference type="EMBL" id="MCW6038838.1"/>
    </source>
</evidence>
<gene>
    <name evidence="5" type="ORF">K4A83_21610</name>
</gene>
<dbReference type="PANTHER" id="PTHR43201:SF5">
    <property type="entry name" value="MEDIUM-CHAIN ACYL-COA LIGASE ACSF2, MITOCHONDRIAL"/>
    <property type="match status" value="1"/>
</dbReference>
<dbReference type="InterPro" id="IPR042099">
    <property type="entry name" value="ANL_N_sf"/>
</dbReference>
<evidence type="ECO:0000256" key="3">
    <source>
        <dbReference type="SAM" id="MobiDB-lite"/>
    </source>
</evidence>
<dbReference type="Gene3D" id="3.40.50.12780">
    <property type="entry name" value="N-terminal domain of ligase-like"/>
    <property type="match status" value="1"/>
</dbReference>
<feature type="region of interest" description="Disordered" evidence="3">
    <location>
        <begin position="1"/>
        <end position="30"/>
    </location>
</feature>
<organism evidence="5 6">
    <name type="scientific">Spirulina subsalsa FACHB-351</name>
    <dbReference type="NCBI Taxonomy" id="234711"/>
    <lineage>
        <taxon>Bacteria</taxon>
        <taxon>Bacillati</taxon>
        <taxon>Cyanobacteriota</taxon>
        <taxon>Cyanophyceae</taxon>
        <taxon>Spirulinales</taxon>
        <taxon>Spirulinaceae</taxon>
        <taxon>Spirulina</taxon>
    </lineage>
</organism>
<keyword evidence="6" id="KW-1185">Reference proteome</keyword>
<feature type="compositionally biased region" description="Low complexity" evidence="3">
    <location>
        <begin position="20"/>
        <end position="30"/>
    </location>
</feature>
<evidence type="ECO:0000256" key="1">
    <source>
        <dbReference type="ARBA" id="ARBA00006432"/>
    </source>
</evidence>
<dbReference type="SUPFAM" id="SSF56801">
    <property type="entry name" value="Acetyl-CoA synthetase-like"/>
    <property type="match status" value="1"/>
</dbReference>
<evidence type="ECO:0000313" key="6">
    <source>
        <dbReference type="Proteomes" id="UP001526426"/>
    </source>
</evidence>
<dbReference type="PROSITE" id="PS00455">
    <property type="entry name" value="AMP_BINDING"/>
    <property type="match status" value="1"/>
</dbReference>
<dbReference type="EMBL" id="JAIHOM010000189">
    <property type="protein sequence ID" value="MCW6038838.1"/>
    <property type="molecule type" value="Genomic_DNA"/>
</dbReference>
<feature type="non-terminal residue" evidence="5">
    <location>
        <position position="1"/>
    </location>
</feature>
<name>A0ABT3LBF9_9CYAN</name>
<comment type="caution">
    <text evidence="5">The sequence shown here is derived from an EMBL/GenBank/DDBJ whole genome shotgun (WGS) entry which is preliminary data.</text>
</comment>
<sequence>PVPGTLSWHHLPPPDPQNTPTPLDLTPDSPALLTFTSGSTGQPKAALRRHGFLIHQYQILKEILNLQPGQVDLCTLPIFVLANLAAGVTSIIPEGNLKVLGKINPKPILRQMEQHQVTRLVASPAFLDRLSHYGQQQHLTLPHLQTIFLGGAPVFPATLQALQKIAPQAALIGVYGSTEAEPIATLDYSTVSPKNWQKMTTGGGLLVGKPVLNLEIIPPHWGEPLGPFTESEFQHHSLPPHQAGEIVVSGAQVLGSYWRNYGNSTTKFRVGNQVWHRTGDVGYRDHEGQLWLLGRCVGCVEDQQGVLYPLAVAGVLAECPVVVRSFLLSRRGQRVLVLELNPKAAHRRKGWGLKSFLWRTFLPLFPPLGIISRSKSQDWPPHPLLIPDSELRSLLARLDWAHFQQVQIVPHIPVDPRHNAKVDYGLALKKYGFYEPDSQTYSASPH</sequence>
<dbReference type="Proteomes" id="UP001526426">
    <property type="component" value="Unassembled WGS sequence"/>
</dbReference>
<keyword evidence="2" id="KW-0436">Ligase</keyword>
<accession>A0ABT3LBF9</accession>
<proteinExistence type="inferred from homology"/>
<evidence type="ECO:0000259" key="4">
    <source>
        <dbReference type="Pfam" id="PF00501"/>
    </source>
</evidence>